<name>A0A1G7ZBR7_PSEOR</name>
<dbReference type="PROSITE" id="PS00101">
    <property type="entry name" value="HEXAPEP_TRANSFERASES"/>
    <property type="match status" value="1"/>
</dbReference>
<dbReference type="PANTHER" id="PTHR42811">
    <property type="entry name" value="SERINE ACETYLTRANSFERASE"/>
    <property type="match status" value="1"/>
</dbReference>
<comment type="similarity">
    <text evidence="1">Belongs to the transferase hexapeptide repeat family.</text>
</comment>
<keyword evidence="4" id="KW-0012">Acyltransferase</keyword>
<dbReference type="InterPro" id="IPR001451">
    <property type="entry name" value="Hexapep"/>
</dbReference>
<keyword evidence="3" id="KW-0677">Repeat</keyword>
<dbReference type="Gene3D" id="2.160.10.10">
    <property type="entry name" value="Hexapeptide repeat proteins"/>
    <property type="match status" value="1"/>
</dbReference>
<dbReference type="EMBL" id="FNBE01000018">
    <property type="protein sequence ID" value="SDH06138.1"/>
    <property type="molecule type" value="Genomic_DNA"/>
</dbReference>
<dbReference type="GO" id="GO:0016746">
    <property type="term" value="F:acyltransferase activity"/>
    <property type="evidence" value="ECO:0007669"/>
    <property type="project" value="UniProtKB-KW"/>
</dbReference>
<dbReference type="CDD" id="cd03354">
    <property type="entry name" value="LbH_SAT"/>
    <property type="match status" value="1"/>
</dbReference>
<organism evidence="5 6">
    <name type="scientific">Pseudonocardia oroxyli</name>
    <dbReference type="NCBI Taxonomy" id="366584"/>
    <lineage>
        <taxon>Bacteria</taxon>
        <taxon>Bacillati</taxon>
        <taxon>Actinomycetota</taxon>
        <taxon>Actinomycetes</taxon>
        <taxon>Pseudonocardiales</taxon>
        <taxon>Pseudonocardiaceae</taxon>
        <taxon>Pseudonocardia</taxon>
    </lineage>
</organism>
<dbReference type="InterPro" id="IPR011004">
    <property type="entry name" value="Trimer_LpxA-like_sf"/>
</dbReference>
<dbReference type="OrthoDB" id="9801456at2"/>
<dbReference type="InterPro" id="IPR045304">
    <property type="entry name" value="LbH_SAT"/>
</dbReference>
<gene>
    <name evidence="5" type="ORF">SAMN05216377_11891</name>
</gene>
<protein>
    <submittedName>
        <fullName evidence="5">Serine O-acetyltransferase</fullName>
    </submittedName>
</protein>
<sequence>MRHEHSAIDTARRVLAARLVPLVLAYRLTDRRDLIDADVERWQEVYRRSERGTTALLRCLGESSHEFRNLFYHRLRHGNLAGMVAGQLLRLVYRQEATLHLSTPEIGPGLFIQHGFATIVAAKSVGANCWINQQVTVGFKASGTGELLDPPVIGDDVTVAAGAIVLGPIKVGDGATVGANAVVVADVPPGEVAVGIPARNRSAGVHARNL</sequence>
<keyword evidence="2 5" id="KW-0808">Transferase</keyword>
<evidence type="ECO:0000256" key="4">
    <source>
        <dbReference type="ARBA" id="ARBA00023315"/>
    </source>
</evidence>
<evidence type="ECO:0000313" key="5">
    <source>
        <dbReference type="EMBL" id="SDH06138.1"/>
    </source>
</evidence>
<dbReference type="RefSeq" id="WP_093089044.1">
    <property type="nucleotide sequence ID" value="NZ_FNBE01000018.1"/>
</dbReference>
<keyword evidence="6" id="KW-1185">Reference proteome</keyword>
<evidence type="ECO:0000256" key="1">
    <source>
        <dbReference type="ARBA" id="ARBA00007274"/>
    </source>
</evidence>
<reference evidence="5 6" key="1">
    <citation type="submission" date="2016-10" db="EMBL/GenBank/DDBJ databases">
        <authorList>
            <person name="de Groot N.N."/>
        </authorList>
    </citation>
    <scope>NUCLEOTIDE SEQUENCE [LARGE SCALE GENOMIC DNA]</scope>
    <source>
        <strain evidence="5 6">CGMCC 4.3143</strain>
    </source>
</reference>
<dbReference type="Proteomes" id="UP000198967">
    <property type="component" value="Unassembled WGS sequence"/>
</dbReference>
<accession>A0A1G7ZBR7</accession>
<dbReference type="AlphaFoldDB" id="A0A1G7ZBR7"/>
<proteinExistence type="inferred from homology"/>
<evidence type="ECO:0000256" key="3">
    <source>
        <dbReference type="ARBA" id="ARBA00022737"/>
    </source>
</evidence>
<evidence type="ECO:0000256" key="2">
    <source>
        <dbReference type="ARBA" id="ARBA00022679"/>
    </source>
</evidence>
<dbReference type="SUPFAM" id="SSF51161">
    <property type="entry name" value="Trimeric LpxA-like enzymes"/>
    <property type="match status" value="1"/>
</dbReference>
<evidence type="ECO:0000313" key="6">
    <source>
        <dbReference type="Proteomes" id="UP000198967"/>
    </source>
</evidence>
<dbReference type="InterPro" id="IPR018357">
    <property type="entry name" value="Hexapep_transf_CS"/>
</dbReference>
<dbReference type="STRING" id="366584.SAMN05216377_11891"/>
<dbReference type="Pfam" id="PF00132">
    <property type="entry name" value="Hexapep"/>
    <property type="match status" value="1"/>
</dbReference>